<feature type="domain" description="BEACH-type PH" evidence="4">
    <location>
        <begin position="193"/>
        <end position="289"/>
    </location>
</feature>
<dbReference type="InterPro" id="IPR050865">
    <property type="entry name" value="BEACH_Domain"/>
</dbReference>
<proteinExistence type="predicted"/>
<dbReference type="PANTHER" id="PTHR13743:SF123">
    <property type="entry name" value="PROTEIN FAN"/>
    <property type="match status" value="1"/>
</dbReference>
<dbReference type="FunFam" id="1.10.1540.10:FF:000001">
    <property type="entry name" value="neurobeachin isoform X1"/>
    <property type="match status" value="1"/>
</dbReference>
<dbReference type="eggNOG" id="KOG1786">
    <property type="taxonomic scope" value="Eukaryota"/>
</dbReference>
<dbReference type="AlphaFoldDB" id="Q22C84"/>
<dbReference type="SUPFAM" id="SSF50729">
    <property type="entry name" value="PH domain-like"/>
    <property type="match status" value="1"/>
</dbReference>
<name>Q22C84_TETTS</name>
<dbReference type="GeneID" id="7831162"/>
<dbReference type="Gene3D" id="2.30.29.30">
    <property type="entry name" value="Pleckstrin-homology domain (PH domain)/Phosphotyrosine-binding domain (PTB)"/>
    <property type="match status" value="1"/>
</dbReference>
<accession>Q22C84</accession>
<dbReference type="InterPro" id="IPR001680">
    <property type="entry name" value="WD40_rpt"/>
</dbReference>
<keyword evidence="6" id="KW-1185">Reference proteome</keyword>
<feature type="domain" description="BEACH" evidence="3">
    <location>
        <begin position="294"/>
        <end position="580"/>
    </location>
</feature>
<evidence type="ECO:0000256" key="2">
    <source>
        <dbReference type="ARBA" id="ARBA00022737"/>
    </source>
</evidence>
<keyword evidence="1" id="KW-0853">WD repeat</keyword>
<dbReference type="Pfam" id="PF02138">
    <property type="entry name" value="Beach"/>
    <property type="match status" value="1"/>
</dbReference>
<evidence type="ECO:0000259" key="4">
    <source>
        <dbReference type="PROSITE" id="PS51783"/>
    </source>
</evidence>
<dbReference type="HOGENOM" id="CLU_000218_5_2_1"/>
<dbReference type="SMART" id="SM01026">
    <property type="entry name" value="Beach"/>
    <property type="match status" value="1"/>
</dbReference>
<protein>
    <submittedName>
        <fullName evidence="5">Neutral sphingomyelinase (N-SMase) activation associated factor</fullName>
    </submittedName>
</protein>
<keyword evidence="2" id="KW-0677">Repeat</keyword>
<dbReference type="InterPro" id="IPR011993">
    <property type="entry name" value="PH-like_dom_sf"/>
</dbReference>
<dbReference type="InterPro" id="IPR023362">
    <property type="entry name" value="PH-BEACH_dom"/>
</dbReference>
<dbReference type="Gene3D" id="2.130.10.10">
    <property type="entry name" value="YVTN repeat-like/Quinoprotein amine dehydrogenase"/>
    <property type="match status" value="1"/>
</dbReference>
<gene>
    <name evidence="5" type="ORF">TTHERM_01068290</name>
</gene>
<reference evidence="6" key="1">
    <citation type="journal article" date="2006" name="PLoS Biol.">
        <title>Macronuclear genome sequence of the ciliate Tetrahymena thermophila, a model eukaryote.</title>
        <authorList>
            <person name="Eisen J.A."/>
            <person name="Coyne R.S."/>
            <person name="Wu M."/>
            <person name="Wu D."/>
            <person name="Thiagarajan M."/>
            <person name="Wortman J.R."/>
            <person name="Badger J.H."/>
            <person name="Ren Q."/>
            <person name="Amedeo P."/>
            <person name="Jones K.M."/>
            <person name="Tallon L.J."/>
            <person name="Delcher A.L."/>
            <person name="Salzberg S.L."/>
            <person name="Silva J.C."/>
            <person name="Haas B.J."/>
            <person name="Majoros W.H."/>
            <person name="Farzad M."/>
            <person name="Carlton J.M."/>
            <person name="Smith R.K. Jr."/>
            <person name="Garg J."/>
            <person name="Pearlman R.E."/>
            <person name="Karrer K.M."/>
            <person name="Sun L."/>
            <person name="Manning G."/>
            <person name="Elde N.C."/>
            <person name="Turkewitz A.P."/>
            <person name="Asai D.J."/>
            <person name="Wilkes D.E."/>
            <person name="Wang Y."/>
            <person name="Cai H."/>
            <person name="Collins K."/>
            <person name="Stewart B.A."/>
            <person name="Lee S.R."/>
            <person name="Wilamowska K."/>
            <person name="Weinberg Z."/>
            <person name="Ruzzo W.L."/>
            <person name="Wloga D."/>
            <person name="Gaertig J."/>
            <person name="Frankel J."/>
            <person name="Tsao C.-C."/>
            <person name="Gorovsky M.A."/>
            <person name="Keeling P.J."/>
            <person name="Waller R.F."/>
            <person name="Patron N.J."/>
            <person name="Cherry J.M."/>
            <person name="Stover N.A."/>
            <person name="Krieger C.J."/>
            <person name="del Toro C."/>
            <person name="Ryder H.F."/>
            <person name="Williamson S.C."/>
            <person name="Barbeau R.A."/>
            <person name="Hamilton E.P."/>
            <person name="Orias E."/>
        </authorList>
    </citation>
    <scope>NUCLEOTIDE SEQUENCE [LARGE SCALE GENOMIC DNA]</scope>
    <source>
        <strain evidence="6">SB210</strain>
    </source>
</reference>
<dbReference type="PROSITE" id="PS50197">
    <property type="entry name" value="BEACH"/>
    <property type="match status" value="1"/>
</dbReference>
<dbReference type="Pfam" id="PF00400">
    <property type="entry name" value="WD40"/>
    <property type="match status" value="1"/>
</dbReference>
<dbReference type="KEGG" id="tet:TTHERM_01068290"/>
<organism evidence="5 6">
    <name type="scientific">Tetrahymena thermophila (strain SB210)</name>
    <dbReference type="NCBI Taxonomy" id="312017"/>
    <lineage>
        <taxon>Eukaryota</taxon>
        <taxon>Sar</taxon>
        <taxon>Alveolata</taxon>
        <taxon>Ciliophora</taxon>
        <taxon>Intramacronucleata</taxon>
        <taxon>Oligohymenophorea</taxon>
        <taxon>Hymenostomatida</taxon>
        <taxon>Tetrahymenina</taxon>
        <taxon>Tetrahymenidae</taxon>
        <taxon>Tetrahymena</taxon>
    </lineage>
</organism>
<dbReference type="EMBL" id="GG662550">
    <property type="protein sequence ID" value="EAR82923.2"/>
    <property type="molecule type" value="Genomic_DNA"/>
</dbReference>
<dbReference type="InterPro" id="IPR036372">
    <property type="entry name" value="BEACH_dom_sf"/>
</dbReference>
<dbReference type="Pfam" id="PF25400">
    <property type="entry name" value="PH_FAN"/>
    <property type="match status" value="1"/>
</dbReference>
<evidence type="ECO:0000259" key="3">
    <source>
        <dbReference type="PROSITE" id="PS50197"/>
    </source>
</evidence>
<dbReference type="STRING" id="312017.Q22C84"/>
<dbReference type="InterPro" id="IPR015943">
    <property type="entry name" value="WD40/YVTN_repeat-like_dom_sf"/>
</dbReference>
<dbReference type="InterPro" id="IPR057496">
    <property type="entry name" value="FAN-like_PH"/>
</dbReference>
<dbReference type="RefSeq" id="XP_001030586.2">
    <property type="nucleotide sequence ID" value="XM_001030586.2"/>
</dbReference>
<dbReference type="InterPro" id="IPR000409">
    <property type="entry name" value="BEACH_dom"/>
</dbReference>
<evidence type="ECO:0000256" key="1">
    <source>
        <dbReference type="ARBA" id="ARBA00022574"/>
    </source>
</evidence>
<dbReference type="InParanoid" id="Q22C84"/>
<dbReference type="InterPro" id="IPR036322">
    <property type="entry name" value="WD40_repeat_dom_sf"/>
</dbReference>
<dbReference type="PANTHER" id="PTHR13743">
    <property type="entry name" value="BEIGE/BEACH-RELATED"/>
    <property type="match status" value="1"/>
</dbReference>
<evidence type="ECO:0000313" key="5">
    <source>
        <dbReference type="EMBL" id="EAR82923.2"/>
    </source>
</evidence>
<evidence type="ECO:0000313" key="6">
    <source>
        <dbReference type="Proteomes" id="UP000009168"/>
    </source>
</evidence>
<sequence length="980" mass="113418">MIGLKTSKQRFNLFYLDESELYTEDFSGYCIYKSIHTEEEHKERGKFHICSRSIIFESDNPEIPLMKFGYRAMMKPPQLKLEDNKRGQQEVKTLGSNKDDNSVEIIVNKVVEIDTSGPPSPYIHHDFEIAPYFHVSIIPIYDNVQRVQQWISQLYDIQKSSPYSGNQEEEIQQILMEKNGKKKFNMSQTESVSEKPLLNNQLLCRQILPLNSIYGILYATNKNIYFQPIHNISTKPVKIIPIEYIFRLYKRRFELKNIGLEMMVSNKNKSYYFAFEDQNNRDLLYNALLRQVSQECISDLSLEKVTFMWQNYQISNYEYLMHLNHAGNRSFADLSQYPVFPWVISNYNSTEIDINDPANYRDLKKPIGALNPKRLKDFKDRYQDMPSPKFLYGTHYSTPGYVIGYLVRKKPEYMLKLQSGKFDKPDRLFKSIKGDWRNVLDNPTSVKELIPEYFQNDDSFLMNYKDLNFGIRQNGKKVDAVKLPKWAKGDAKEFLRVNREALESEIVSQNLHHWIDLIFGYKQRGQHSIDADNVFHHLTYEGMVDLDAIQDPIERQALRCQINEFGQCPKQLFKIPHTPRRLPVQSPLNGLSQSLNFDWSNGKGSLDLNGQLLASSSFEEYKDRNSLPGNSIFSTQKARDSIQGSNNKMAESYIQTNNSNKYLWEVYDGNKSMLQVDLISKAHKKNVTQIRKLKKKQNQIISIGEDGFLKVCDLSNKSVIKSFKICDLNLSSFVPIKEDEIFAIGCWDNKLYIFNLNYGSKVKVLSIHNESISSLCYFSSLNTLFTASWDCTVKQFACEDGQLDEDSEDIFWDHDSQITHISGNKEETLLGVGDVDGHVNIIDVKTKQVKFSFQIPEQKITKIVFSKNHLVASGDNVIKHYELNGTELCQFDVELQNGQITDFDIDGRNLVVVTNKGHIAIFDLLTEKKVGHYFNDFNEGDFDIVEDQQFSCMTTYKDEDNLITAYLGSINGSINILYKS</sequence>
<dbReference type="Proteomes" id="UP000009168">
    <property type="component" value="Unassembled WGS sequence"/>
</dbReference>
<dbReference type="SUPFAM" id="SSF81837">
    <property type="entry name" value="BEACH domain"/>
    <property type="match status" value="1"/>
</dbReference>
<dbReference type="PROSITE" id="PS51783">
    <property type="entry name" value="PH_BEACH"/>
    <property type="match status" value="1"/>
</dbReference>
<dbReference type="OrthoDB" id="26681at2759"/>
<dbReference type="SUPFAM" id="SSF50978">
    <property type="entry name" value="WD40 repeat-like"/>
    <property type="match status" value="1"/>
</dbReference>
<dbReference type="Gene3D" id="1.10.1540.10">
    <property type="entry name" value="BEACH domain"/>
    <property type="match status" value="1"/>
</dbReference>
<dbReference type="SMART" id="SM00320">
    <property type="entry name" value="WD40"/>
    <property type="match status" value="6"/>
</dbReference>
<dbReference type="CDD" id="cd06071">
    <property type="entry name" value="Beach"/>
    <property type="match status" value="1"/>
</dbReference>